<protein>
    <recommendedName>
        <fullName evidence="3">Ribosomal protein</fullName>
    </recommendedName>
</protein>
<comment type="caution">
    <text evidence="1">The sequence shown here is derived from an EMBL/GenBank/DDBJ whole genome shotgun (WGS) entry which is preliminary data.</text>
</comment>
<gene>
    <name evidence="1" type="ORF">PENTCL1PPCAC_9553</name>
</gene>
<name>A0AAV5SW69_9BILA</name>
<reference evidence="1" key="1">
    <citation type="submission" date="2023-10" db="EMBL/GenBank/DDBJ databases">
        <title>Genome assembly of Pristionchus species.</title>
        <authorList>
            <person name="Yoshida K."/>
            <person name="Sommer R.J."/>
        </authorList>
    </citation>
    <scope>NUCLEOTIDE SEQUENCE</scope>
    <source>
        <strain evidence="1">RS0144</strain>
    </source>
</reference>
<evidence type="ECO:0008006" key="3">
    <source>
        <dbReference type="Google" id="ProtNLM"/>
    </source>
</evidence>
<dbReference type="EMBL" id="BTSX01000003">
    <property type="protein sequence ID" value="GMS87378.1"/>
    <property type="molecule type" value="Genomic_DNA"/>
</dbReference>
<sequence>KVRWIYRFTMIASTQNKIKVQKGGYRIQSVIDRSTVIQKGRASPERLNVVNFPGLVARMLVALDVQPAVHPREVAGPAAQLQARFYLESGSRLLDRQLRSAQQ</sequence>
<dbReference type="Proteomes" id="UP001432027">
    <property type="component" value="Unassembled WGS sequence"/>
</dbReference>
<feature type="non-terminal residue" evidence="1">
    <location>
        <position position="1"/>
    </location>
</feature>
<evidence type="ECO:0000313" key="2">
    <source>
        <dbReference type="Proteomes" id="UP001432027"/>
    </source>
</evidence>
<keyword evidence="2" id="KW-1185">Reference proteome</keyword>
<proteinExistence type="predicted"/>
<evidence type="ECO:0000313" key="1">
    <source>
        <dbReference type="EMBL" id="GMS87378.1"/>
    </source>
</evidence>
<accession>A0AAV5SW69</accession>
<organism evidence="1 2">
    <name type="scientific">Pristionchus entomophagus</name>
    <dbReference type="NCBI Taxonomy" id="358040"/>
    <lineage>
        <taxon>Eukaryota</taxon>
        <taxon>Metazoa</taxon>
        <taxon>Ecdysozoa</taxon>
        <taxon>Nematoda</taxon>
        <taxon>Chromadorea</taxon>
        <taxon>Rhabditida</taxon>
        <taxon>Rhabditina</taxon>
        <taxon>Diplogasteromorpha</taxon>
        <taxon>Diplogasteroidea</taxon>
        <taxon>Neodiplogasteridae</taxon>
        <taxon>Pristionchus</taxon>
    </lineage>
</organism>
<dbReference type="AlphaFoldDB" id="A0AAV5SW69"/>